<dbReference type="InterPro" id="IPR015915">
    <property type="entry name" value="Kelch-typ_b-propeller"/>
</dbReference>
<reference evidence="3" key="1">
    <citation type="submission" date="2020-01" db="EMBL/GenBank/DDBJ databases">
        <authorList>
            <person name="Mishra B."/>
        </authorList>
    </citation>
    <scope>NUCLEOTIDE SEQUENCE [LARGE SCALE GENOMIC DNA]</scope>
</reference>
<evidence type="ECO:0000256" key="1">
    <source>
        <dbReference type="SAM" id="MobiDB-lite"/>
    </source>
</evidence>
<dbReference type="OrthoDB" id="68328at2759"/>
<protein>
    <recommendedName>
        <fullName evidence="2">F-box domain-containing protein</fullName>
    </recommendedName>
</protein>
<dbReference type="Pfam" id="PF00646">
    <property type="entry name" value="F-box"/>
    <property type="match status" value="1"/>
</dbReference>
<dbReference type="AlphaFoldDB" id="A0A6D2HXJ5"/>
<name>A0A6D2HXJ5_9BRAS</name>
<feature type="compositionally biased region" description="Basic residues" evidence="1">
    <location>
        <begin position="24"/>
        <end position="44"/>
    </location>
</feature>
<evidence type="ECO:0000259" key="2">
    <source>
        <dbReference type="PROSITE" id="PS50181"/>
    </source>
</evidence>
<accession>A0A6D2HXJ5</accession>
<dbReference type="Pfam" id="PF25210">
    <property type="entry name" value="Kelch_FKB95"/>
    <property type="match status" value="2"/>
</dbReference>
<comment type="caution">
    <text evidence="3">The sequence shown here is derived from an EMBL/GenBank/DDBJ whole genome shotgun (WGS) entry which is preliminary data.</text>
</comment>
<gene>
    <name evidence="3" type="ORF">MERR_LOCUS9011</name>
</gene>
<sequence length="376" mass="42720">MKKLRRLVNRNFISVIPPMTSTEKKKKRKTTKKKKKPSLNQKKKSLSSLQATLIPSLPDDLLLSCFARVSKLYYTTLSLVSKRFRSLIASPELLKVRSSLGRDKTCLYVCFQSDPDTNPHWFSLCPKPNQTLNDGSSENVLVPSPSPNCVPEHWSGQVRSGFSGIFNIGGPIDNSSVSFLDCPSHTWPNAPKMWVECGYYLEVNVLNRKIYVGRKKRFKEKKVFMNVVEKNVLGLSNGLAYKAKGGQWERFWGWKPDCGWFSMCVIGNVLYHYRSGELGWYDTNMAGKWMKLKGLEGLPKIGSYDACVQLVDYFGKMVVLWSELCGEKKMIWCAVIALDHERCNVGEIHGEVEWCDEVLTVPRSYELEYALAGIDG</sequence>
<dbReference type="InterPro" id="IPR036047">
    <property type="entry name" value="F-box-like_dom_sf"/>
</dbReference>
<dbReference type="SUPFAM" id="SSF81383">
    <property type="entry name" value="F-box domain"/>
    <property type="match status" value="1"/>
</dbReference>
<feature type="region of interest" description="Disordered" evidence="1">
    <location>
        <begin position="19"/>
        <end position="44"/>
    </location>
</feature>
<dbReference type="SMART" id="SM00256">
    <property type="entry name" value="FBOX"/>
    <property type="match status" value="1"/>
</dbReference>
<dbReference type="InterPro" id="IPR001810">
    <property type="entry name" value="F-box_dom"/>
</dbReference>
<dbReference type="SUPFAM" id="SSF117281">
    <property type="entry name" value="Kelch motif"/>
    <property type="match status" value="1"/>
</dbReference>
<evidence type="ECO:0000313" key="4">
    <source>
        <dbReference type="Proteomes" id="UP000467841"/>
    </source>
</evidence>
<proteinExistence type="predicted"/>
<dbReference type="PROSITE" id="PS50181">
    <property type="entry name" value="FBOX"/>
    <property type="match status" value="1"/>
</dbReference>
<dbReference type="InterPro" id="IPR050354">
    <property type="entry name" value="F-box/kelch-repeat_ARATH"/>
</dbReference>
<dbReference type="PANTHER" id="PTHR24414">
    <property type="entry name" value="F-BOX/KELCH-REPEAT PROTEIN SKIP4"/>
    <property type="match status" value="1"/>
</dbReference>
<feature type="domain" description="F-box" evidence="2">
    <location>
        <begin position="51"/>
        <end position="97"/>
    </location>
</feature>
<dbReference type="EMBL" id="CACVBM020000654">
    <property type="protein sequence ID" value="CAA7021776.1"/>
    <property type="molecule type" value="Genomic_DNA"/>
</dbReference>
<evidence type="ECO:0000313" key="3">
    <source>
        <dbReference type="EMBL" id="CAA7021776.1"/>
    </source>
</evidence>
<dbReference type="CDD" id="cd22152">
    <property type="entry name" value="F-box_AtAFR-like"/>
    <property type="match status" value="1"/>
</dbReference>
<organism evidence="3 4">
    <name type="scientific">Microthlaspi erraticum</name>
    <dbReference type="NCBI Taxonomy" id="1685480"/>
    <lineage>
        <taxon>Eukaryota</taxon>
        <taxon>Viridiplantae</taxon>
        <taxon>Streptophyta</taxon>
        <taxon>Embryophyta</taxon>
        <taxon>Tracheophyta</taxon>
        <taxon>Spermatophyta</taxon>
        <taxon>Magnoliopsida</taxon>
        <taxon>eudicotyledons</taxon>
        <taxon>Gunneridae</taxon>
        <taxon>Pentapetalae</taxon>
        <taxon>rosids</taxon>
        <taxon>malvids</taxon>
        <taxon>Brassicales</taxon>
        <taxon>Brassicaceae</taxon>
        <taxon>Coluteocarpeae</taxon>
        <taxon>Microthlaspi</taxon>
    </lineage>
</organism>
<dbReference type="PANTHER" id="PTHR24414:SF103">
    <property type="entry name" value="F-BOX DOMAIN-CONTAINING PROTEIN"/>
    <property type="match status" value="1"/>
</dbReference>
<dbReference type="Proteomes" id="UP000467841">
    <property type="component" value="Unassembled WGS sequence"/>
</dbReference>
<keyword evidence="4" id="KW-1185">Reference proteome</keyword>
<dbReference type="InterPro" id="IPR057499">
    <property type="entry name" value="Kelch_FKB95"/>
</dbReference>